<evidence type="ECO:0000313" key="2">
    <source>
        <dbReference type="Proteomes" id="UP001050808"/>
    </source>
</evidence>
<organism evidence="1 2">
    <name type="scientific">Streptomyces violascens</name>
    <dbReference type="NCBI Taxonomy" id="67381"/>
    <lineage>
        <taxon>Bacteria</taxon>
        <taxon>Bacillati</taxon>
        <taxon>Actinomycetota</taxon>
        <taxon>Actinomycetes</taxon>
        <taxon>Kitasatosporales</taxon>
        <taxon>Streptomycetaceae</taxon>
        <taxon>Streptomyces</taxon>
    </lineage>
</organism>
<reference evidence="1" key="1">
    <citation type="submission" date="2024-05" db="EMBL/GenBank/DDBJ databases">
        <title>Whole genome shotgun sequence of Streptomyces violascens NBRC 12920.</title>
        <authorList>
            <person name="Komaki H."/>
            <person name="Tamura T."/>
        </authorList>
    </citation>
    <scope>NUCLEOTIDE SEQUENCE</scope>
    <source>
        <strain evidence="1">NBRC 12920</strain>
    </source>
</reference>
<dbReference type="Proteomes" id="UP001050808">
    <property type="component" value="Unassembled WGS sequence"/>
</dbReference>
<dbReference type="RefSeq" id="WP_226599070.1">
    <property type="nucleotide sequence ID" value="NZ_BNDY01000017.1"/>
</dbReference>
<evidence type="ECO:0008006" key="3">
    <source>
        <dbReference type="Google" id="ProtNLM"/>
    </source>
</evidence>
<sequence length="310" mass="34658">MNEDDIRKKLLQYSAARKLDLSESDLATLSVMIDRDDRHMRHVVGECFKDQLCASPVVHDTFFSDAPAPKVPAHAAWIGDVAAALVAWSVSLTSHYGFGSTADASKAEAYAKTKLVPGNDELTTLGFTIYDTLFANHCGMDKLDFGIFLEADDHEQTGTLLANVLTDDAFVDKEMLGFLADPKDFYQRLQLLFYKIGRLNPGEKDRVVAFWKDLLSIDSFGSWTIYEQMQANWYSDQTFMAEVQTAIEMRTTKAWYEQASASGGVVLRDHHVKGDGVAAWLDAHHSYGFVTGNKPDNYHTVYGGYCGYSW</sequence>
<evidence type="ECO:0000313" key="1">
    <source>
        <dbReference type="EMBL" id="GHI39962.1"/>
    </source>
</evidence>
<keyword evidence="2" id="KW-1185">Reference proteome</keyword>
<gene>
    <name evidence="1" type="ORF">Sviol_43700</name>
</gene>
<dbReference type="EMBL" id="BNDY01000017">
    <property type="protein sequence ID" value="GHI39962.1"/>
    <property type="molecule type" value="Genomic_DNA"/>
</dbReference>
<accession>A0ABQ3QRT5</accession>
<proteinExistence type="predicted"/>
<protein>
    <recommendedName>
        <fullName evidence="3">DUF1911 domain-containing protein</fullName>
    </recommendedName>
</protein>
<name>A0ABQ3QRT5_9ACTN</name>
<comment type="caution">
    <text evidence="1">The sequence shown here is derived from an EMBL/GenBank/DDBJ whole genome shotgun (WGS) entry which is preliminary data.</text>
</comment>